<feature type="compositionally biased region" description="Basic and acidic residues" evidence="1">
    <location>
        <begin position="1"/>
        <end position="22"/>
    </location>
</feature>
<comment type="caution">
    <text evidence="2">The sequence shown here is derived from an EMBL/GenBank/DDBJ whole genome shotgun (WGS) entry which is preliminary data.</text>
</comment>
<evidence type="ECO:0000256" key="1">
    <source>
        <dbReference type="SAM" id="MobiDB-lite"/>
    </source>
</evidence>
<feature type="region of interest" description="Disordered" evidence="1">
    <location>
        <begin position="1"/>
        <end position="24"/>
    </location>
</feature>
<protein>
    <submittedName>
        <fullName evidence="2">Uncharacterized protein</fullName>
    </submittedName>
</protein>
<keyword evidence="3" id="KW-1185">Reference proteome</keyword>
<evidence type="ECO:0000313" key="3">
    <source>
        <dbReference type="Proteomes" id="UP000532194"/>
    </source>
</evidence>
<reference evidence="2 3" key="1">
    <citation type="submission" date="2020-02" db="EMBL/GenBank/DDBJ databases">
        <title>Characterization of phylogenetic diversity of novel bifidobacterial species isolated in Czech ZOOs.</title>
        <authorList>
            <person name="Lugli G.A."/>
            <person name="Vera N.B."/>
            <person name="Ventura M."/>
        </authorList>
    </citation>
    <scope>NUCLEOTIDE SEQUENCE [LARGE SCALE GENOMIC DNA]</scope>
    <source>
        <strain evidence="2 3">DSM 109957</strain>
    </source>
</reference>
<proteinExistence type="predicted"/>
<organism evidence="2 3">
    <name type="scientific">Bifidobacterium oedipodis</name>
    <dbReference type="NCBI Taxonomy" id="2675322"/>
    <lineage>
        <taxon>Bacteria</taxon>
        <taxon>Bacillati</taxon>
        <taxon>Actinomycetota</taxon>
        <taxon>Actinomycetes</taxon>
        <taxon>Bifidobacteriales</taxon>
        <taxon>Bifidobacteriaceae</taxon>
        <taxon>Bifidobacterium</taxon>
    </lineage>
</organism>
<dbReference type="Proteomes" id="UP000532194">
    <property type="component" value="Unassembled WGS sequence"/>
</dbReference>
<dbReference type="AlphaFoldDB" id="A0A7Y0ERR2"/>
<sequence length="196" mass="22624">MFCLHSEPEQKSSHLNPEHGNDSDLSWRAQEWNHLIEKYNARGGEPISLRYLEDGTPDKSATPTSPPPTTDNRRDPQSLNMSEPTENDLRVSTPPTQHSPSMLSQFLSMRFHYAGKKRVLIVNSTHNLSAMEVAWMKAYTREKWNGREQLLFFKRIQRKPRIVATTISIGFVLKYFVATPSLRRVFIPSNIEPMEQ</sequence>
<dbReference type="EMBL" id="JAAIII010000011">
    <property type="protein sequence ID" value="NMM95219.1"/>
    <property type="molecule type" value="Genomic_DNA"/>
</dbReference>
<gene>
    <name evidence="2" type="ORF">G1C95_2407</name>
</gene>
<accession>A0A7Y0ERR2</accession>
<name>A0A7Y0ERR2_9BIFI</name>
<evidence type="ECO:0000313" key="2">
    <source>
        <dbReference type="EMBL" id="NMM95219.1"/>
    </source>
</evidence>
<feature type="region of interest" description="Disordered" evidence="1">
    <location>
        <begin position="47"/>
        <end position="99"/>
    </location>
</feature>